<reference evidence="2 3" key="1">
    <citation type="submission" date="2016-02" db="EMBL/GenBank/DDBJ databases">
        <title>Anaerosporomusa subterraneum gen. nov., sp. nov., a spore-forming obligate anaerobe isolated from saprolite.</title>
        <authorList>
            <person name="Choi J.K."/>
            <person name="Shah M."/>
            <person name="Yee N."/>
        </authorList>
    </citation>
    <scope>NUCLEOTIDE SEQUENCE [LARGE SCALE GENOMIC DNA]</scope>
    <source>
        <strain evidence="2 3">RU4</strain>
    </source>
</reference>
<feature type="transmembrane region" description="Helical" evidence="1">
    <location>
        <begin position="270"/>
        <end position="289"/>
    </location>
</feature>
<evidence type="ECO:0000256" key="1">
    <source>
        <dbReference type="SAM" id="Phobius"/>
    </source>
</evidence>
<feature type="transmembrane region" description="Helical" evidence="1">
    <location>
        <begin position="98"/>
        <end position="124"/>
    </location>
</feature>
<keyword evidence="1" id="KW-0472">Membrane</keyword>
<feature type="transmembrane region" description="Helical" evidence="1">
    <location>
        <begin position="183"/>
        <end position="202"/>
    </location>
</feature>
<dbReference type="STRING" id="1794912.AXX12_10020"/>
<sequence length="447" mass="49410">MLQRMATALTRWSTRWVPDAWVIAVVLSMFAFGIALIFTQSTVYQLIQYWGRGFWTLLGFAMQMSLIIMTGYILAVSPPVGRLLDKLAGLPKTPAGCIAMMAAFSMVSAWINWGFSIVGSAVFTKYIGRKQRGVDYRLLVSAAYLGLGTFWHAGLSASAPLLVATPKHFMEAKIGLIPVTQTIFHPFNLLLCATILIAMTLFTPRLHPKPENVIEADPAALGEEQGFQPPVLPLNPTPGQRIEHSPIINYVTGIAGIVWLFWHFSKNGPLLTLDVVNFAFLMIGILLHRTPASLLKAAEEAGTFIWGVVLQFPFYAGIFGIISYSKLDSVIADWFTAIATKDTYALIVFWYSGILNYFVPSGGSKWAIEAPYVIEAGRNLGVPDALSVVAYSWGDMATDIIQPFWAIPLLGVAKLGFKDIMGYCLILFFVYMVITSLFFWAAPLFYL</sequence>
<feature type="transmembrane region" description="Helical" evidence="1">
    <location>
        <begin position="54"/>
        <end position="78"/>
    </location>
</feature>
<dbReference type="RefSeq" id="WP_066242718.1">
    <property type="nucleotide sequence ID" value="NZ_LSGP01000017.1"/>
</dbReference>
<dbReference type="PANTHER" id="PTHR41983">
    <property type="entry name" value="SHORT-CHAIN FATTY ACID TRANSPORTER-RELATED"/>
    <property type="match status" value="1"/>
</dbReference>
<dbReference type="InterPro" id="IPR006160">
    <property type="entry name" value="SCFA_transpt_AtoE"/>
</dbReference>
<dbReference type="Proteomes" id="UP000076268">
    <property type="component" value="Unassembled WGS sequence"/>
</dbReference>
<feature type="transmembrane region" description="Helical" evidence="1">
    <location>
        <begin position="20"/>
        <end position="47"/>
    </location>
</feature>
<protein>
    <submittedName>
        <fullName evidence="2">Short-chain fatty acid transporter</fullName>
    </submittedName>
</protein>
<feature type="transmembrane region" description="Helical" evidence="1">
    <location>
        <begin position="420"/>
        <end position="442"/>
    </location>
</feature>
<organism evidence="2 3">
    <name type="scientific">Anaerosporomusa subterranea</name>
    <dbReference type="NCBI Taxonomy" id="1794912"/>
    <lineage>
        <taxon>Bacteria</taxon>
        <taxon>Bacillati</taxon>
        <taxon>Bacillota</taxon>
        <taxon>Negativicutes</taxon>
        <taxon>Acetonemataceae</taxon>
        <taxon>Anaerosporomusa</taxon>
    </lineage>
</organism>
<keyword evidence="1" id="KW-0812">Transmembrane</keyword>
<feature type="transmembrane region" description="Helical" evidence="1">
    <location>
        <begin position="247"/>
        <end position="264"/>
    </location>
</feature>
<evidence type="ECO:0000313" key="2">
    <source>
        <dbReference type="EMBL" id="KYZ76738.1"/>
    </source>
</evidence>
<dbReference type="PANTHER" id="PTHR41983:SF2">
    <property type="entry name" value="SHORT-CHAIN FATTY ACID TRANSPORTER-RELATED"/>
    <property type="match status" value="1"/>
</dbReference>
<feature type="transmembrane region" description="Helical" evidence="1">
    <location>
        <begin position="343"/>
        <end position="359"/>
    </location>
</feature>
<proteinExistence type="predicted"/>
<accession>A0A154BT91</accession>
<feature type="transmembrane region" description="Helical" evidence="1">
    <location>
        <begin position="136"/>
        <end position="163"/>
    </location>
</feature>
<evidence type="ECO:0000313" key="3">
    <source>
        <dbReference type="Proteomes" id="UP000076268"/>
    </source>
</evidence>
<dbReference type="GO" id="GO:0005886">
    <property type="term" value="C:plasma membrane"/>
    <property type="evidence" value="ECO:0007669"/>
    <property type="project" value="TreeGrafter"/>
</dbReference>
<keyword evidence="1" id="KW-1133">Transmembrane helix</keyword>
<dbReference type="OrthoDB" id="9342495at2"/>
<name>A0A154BT91_ANASB</name>
<feature type="transmembrane region" description="Helical" evidence="1">
    <location>
        <begin position="301"/>
        <end position="323"/>
    </location>
</feature>
<keyword evidence="3" id="KW-1185">Reference proteome</keyword>
<comment type="caution">
    <text evidence="2">The sequence shown here is derived from an EMBL/GenBank/DDBJ whole genome shotgun (WGS) entry which is preliminary data.</text>
</comment>
<dbReference type="AlphaFoldDB" id="A0A154BT91"/>
<dbReference type="EMBL" id="LSGP01000017">
    <property type="protein sequence ID" value="KYZ76738.1"/>
    <property type="molecule type" value="Genomic_DNA"/>
</dbReference>
<dbReference type="Pfam" id="PF02667">
    <property type="entry name" value="SCFA_trans"/>
    <property type="match status" value="1"/>
</dbReference>
<gene>
    <name evidence="2" type="ORF">AXX12_10020</name>
</gene>